<protein>
    <submittedName>
        <fullName evidence="1">Uncharacterized protein</fullName>
    </submittedName>
</protein>
<accession>A0A844G0I6</accession>
<gene>
    <name evidence="1" type="ORF">FYJ85_07370</name>
</gene>
<comment type="caution">
    <text evidence="1">The sequence shown here is derived from an EMBL/GenBank/DDBJ whole genome shotgun (WGS) entry which is preliminary data.</text>
</comment>
<name>A0A844G0I6_9BACT</name>
<evidence type="ECO:0000313" key="1">
    <source>
        <dbReference type="EMBL" id="MST96866.1"/>
    </source>
</evidence>
<sequence>MARNGVEPLNSYYYATKYPSVYAAATRLFGSWEDTITACGLDYNLIRKYKRWSKTAVINQIRKLHQENQPISSQAVQHNHKSLYMAAIKRFRCWRRAVEAAGIDYRQIKLRRNLNETEIRRLISELHQRQVNLSYTSMRRDYQYLLAAASKKIGDGSWACARLRCGIMTNYRLKKPHTEDGKKRS</sequence>
<dbReference type="AlphaFoldDB" id="A0A844G0I6"/>
<proteinExistence type="predicted"/>
<organism evidence="1 2">
    <name type="scientific">Victivallis lenta</name>
    <dbReference type="NCBI Taxonomy" id="2606640"/>
    <lineage>
        <taxon>Bacteria</taxon>
        <taxon>Pseudomonadati</taxon>
        <taxon>Lentisphaerota</taxon>
        <taxon>Lentisphaeria</taxon>
        <taxon>Victivallales</taxon>
        <taxon>Victivallaceae</taxon>
        <taxon>Victivallis</taxon>
    </lineage>
</organism>
<evidence type="ECO:0000313" key="2">
    <source>
        <dbReference type="Proteomes" id="UP000435649"/>
    </source>
</evidence>
<keyword evidence="2" id="KW-1185">Reference proteome</keyword>
<reference evidence="1 2" key="1">
    <citation type="submission" date="2019-08" db="EMBL/GenBank/DDBJ databases">
        <title>In-depth cultivation of the pig gut microbiome towards novel bacterial diversity and tailored functional studies.</title>
        <authorList>
            <person name="Wylensek D."/>
            <person name="Hitch T.C.A."/>
            <person name="Clavel T."/>
        </authorList>
    </citation>
    <scope>NUCLEOTIDE SEQUENCE [LARGE SCALE GENOMIC DNA]</scope>
    <source>
        <strain evidence="1 2">BBE-744-WT-12</strain>
    </source>
</reference>
<dbReference type="Proteomes" id="UP000435649">
    <property type="component" value="Unassembled WGS sequence"/>
</dbReference>
<dbReference type="EMBL" id="VUNS01000006">
    <property type="protein sequence ID" value="MST96866.1"/>
    <property type="molecule type" value="Genomic_DNA"/>
</dbReference>